<dbReference type="AlphaFoldDB" id="A0A8B6G5Y6"/>
<dbReference type="Proteomes" id="UP000596742">
    <property type="component" value="Unassembled WGS sequence"/>
</dbReference>
<feature type="compositionally biased region" description="Low complexity" evidence="1">
    <location>
        <begin position="340"/>
        <end position="352"/>
    </location>
</feature>
<protein>
    <recommendedName>
        <fullName evidence="4">Reverse transcriptase RNase H-like domain-containing protein</fullName>
    </recommendedName>
</protein>
<gene>
    <name evidence="2" type="ORF">MGAL_10B063156</name>
</gene>
<evidence type="ECO:0000313" key="3">
    <source>
        <dbReference type="Proteomes" id="UP000596742"/>
    </source>
</evidence>
<comment type="caution">
    <text evidence="2">The sequence shown here is derived from an EMBL/GenBank/DDBJ whole genome shotgun (WGS) entry which is preliminary data.</text>
</comment>
<dbReference type="OrthoDB" id="6145309at2759"/>
<evidence type="ECO:0000313" key="2">
    <source>
        <dbReference type="EMBL" id="VDI59158.1"/>
    </source>
</evidence>
<evidence type="ECO:0000256" key="1">
    <source>
        <dbReference type="SAM" id="MobiDB-lite"/>
    </source>
</evidence>
<name>A0A8B6G5Y6_MYTGA</name>
<dbReference type="PANTHER" id="PTHR35558">
    <property type="entry name" value="SGNH_HYDRO DOMAIN-CONTAINING PROTEIN"/>
    <property type="match status" value="1"/>
</dbReference>
<dbReference type="PANTHER" id="PTHR35558:SF1">
    <property type="entry name" value="ENDONUCLEASE_EXONUCLEASE_PHOSPHATASE DOMAIN-CONTAINING PROTEIN"/>
    <property type="match status" value="1"/>
</dbReference>
<dbReference type="EMBL" id="UYJE01007919">
    <property type="protein sequence ID" value="VDI59158.1"/>
    <property type="molecule type" value="Genomic_DNA"/>
</dbReference>
<dbReference type="Gene3D" id="3.20.20.220">
    <property type="match status" value="1"/>
</dbReference>
<feature type="region of interest" description="Disordered" evidence="1">
    <location>
        <begin position="335"/>
        <end position="355"/>
    </location>
</feature>
<reference evidence="2" key="1">
    <citation type="submission" date="2018-11" db="EMBL/GenBank/DDBJ databases">
        <authorList>
            <person name="Alioto T."/>
            <person name="Alioto T."/>
        </authorList>
    </citation>
    <scope>NUCLEOTIDE SEQUENCE</scope>
</reference>
<sequence length="763" mass="86511">MRGLSLITQSNRITYSSISMKPHLSAALQWLLKGIIYPVSQQRFQHTIVGKIPKPGSSKDARSEIQFDDHKTVFEFKETPEILRALFVLKLCSFDGLVNNGEQLMKLSKRLLGNRLYIALQNKTVYGQFIGGNSLEELMVKVKTLRMGGIGPLLAVPMEDDVGEQYDIEQMERQFDQNMIKTMECLDIVSNLNDKIPMMQVKLTALIPGDICTKLSTSCPNPSAGNQAVIEDIATFFRTDKMPYIPNLTSTENMQLEAGLNRLKMVFQWRNKVRYPPLYRPPVRRRKTRRAVPETITEQPSVPTANDIADALFRKFESSGVQLVKDNTAVPINDLTGMLSSSSTQPENSSNNDSQGQMLAVFQPPLSSDPNINTSSDGELLNSNSYAENPYACDMLRHSIPLDYHVSSKVKSDVWCDNYVNFALLLPSNIDDTCNESTLFENLNITISNRKSNKELLSIHQWTNAFDIFMSIYLEKNLRSARALIKYGFNVRSLCKSLGFQAAKVYDEKFRKIRKILGLQWDQINDELWRSAALYERQSDFSGQNKKSYAKTSNSAPNSFQRRAQHQYQFPNGYCWAFCKSGECTAKFCKLKHQCVHCSKKHCTLTCPEQKGKQANFVKTSNTNKGTYGGFAAVFGSKWFSGKWPPELIDLHITVKELFPIVLAIDIWGPLLANHKILFLTDNSAVAEIINKTSSREKNIMRLIRRLVLAALKYNIYFRAKHIPGKTNVICDLLSRFSFQEAHQIAPWLSPTPVAIPPQFLHL</sequence>
<evidence type="ECO:0008006" key="4">
    <source>
        <dbReference type="Google" id="ProtNLM"/>
    </source>
</evidence>
<proteinExistence type="predicted"/>
<organism evidence="2 3">
    <name type="scientific">Mytilus galloprovincialis</name>
    <name type="common">Mediterranean mussel</name>
    <dbReference type="NCBI Taxonomy" id="29158"/>
    <lineage>
        <taxon>Eukaryota</taxon>
        <taxon>Metazoa</taxon>
        <taxon>Spiralia</taxon>
        <taxon>Lophotrochozoa</taxon>
        <taxon>Mollusca</taxon>
        <taxon>Bivalvia</taxon>
        <taxon>Autobranchia</taxon>
        <taxon>Pteriomorphia</taxon>
        <taxon>Mytilida</taxon>
        <taxon>Mytiloidea</taxon>
        <taxon>Mytilidae</taxon>
        <taxon>Mytilinae</taxon>
        <taxon>Mytilus</taxon>
    </lineage>
</organism>
<accession>A0A8B6G5Y6</accession>
<dbReference type="CDD" id="cd09275">
    <property type="entry name" value="RNase_HI_RT_DIRS1"/>
    <property type="match status" value="1"/>
</dbReference>
<keyword evidence="3" id="KW-1185">Reference proteome</keyword>